<dbReference type="Gene3D" id="2.60.40.1180">
    <property type="entry name" value="Golgi alpha-mannosidase II"/>
    <property type="match status" value="1"/>
</dbReference>
<dbReference type="InterPro" id="IPR031919">
    <property type="entry name" value="Fucosidase_C"/>
</dbReference>
<dbReference type="InterPro" id="IPR017853">
    <property type="entry name" value="GH"/>
</dbReference>
<dbReference type="AlphaFoldDB" id="X0RP20"/>
<proteinExistence type="predicted"/>
<feature type="non-terminal residue" evidence="2">
    <location>
        <position position="1"/>
    </location>
</feature>
<name>X0RP20_9ZZZZ</name>
<organism evidence="2">
    <name type="scientific">marine sediment metagenome</name>
    <dbReference type="NCBI Taxonomy" id="412755"/>
    <lineage>
        <taxon>unclassified sequences</taxon>
        <taxon>metagenomes</taxon>
        <taxon>ecological metagenomes</taxon>
    </lineage>
</organism>
<feature type="domain" description="Alpha-L-fucosidase C-terminal" evidence="1">
    <location>
        <begin position="63"/>
        <end position="154"/>
    </location>
</feature>
<dbReference type="Pfam" id="PF16757">
    <property type="entry name" value="Fucosidase_C"/>
    <property type="match status" value="1"/>
</dbReference>
<dbReference type="Gene3D" id="3.20.20.80">
    <property type="entry name" value="Glycosidases"/>
    <property type="match status" value="1"/>
</dbReference>
<reference evidence="2" key="1">
    <citation type="journal article" date="2014" name="Front. Microbiol.">
        <title>High frequency of phylogenetically diverse reductive dehalogenase-homologous genes in deep subseafloor sedimentary metagenomes.</title>
        <authorList>
            <person name="Kawai M."/>
            <person name="Futagami T."/>
            <person name="Toyoda A."/>
            <person name="Takaki Y."/>
            <person name="Nishi S."/>
            <person name="Hori S."/>
            <person name="Arai W."/>
            <person name="Tsubouchi T."/>
            <person name="Morono Y."/>
            <person name="Uchiyama I."/>
            <person name="Ito T."/>
            <person name="Fujiyama A."/>
            <person name="Inagaki F."/>
            <person name="Takami H."/>
        </authorList>
    </citation>
    <scope>NUCLEOTIDE SEQUENCE</scope>
    <source>
        <strain evidence="2">Expedition CK06-06</strain>
    </source>
</reference>
<dbReference type="InterPro" id="IPR013780">
    <property type="entry name" value="Glyco_hydro_b"/>
</dbReference>
<sequence>GPKADGTIPELHQEALQDMGKWMELNGEAIYGSTPWSIAEEGPTKLDEGGMFSERGDRPYTPEDIRFTVKDNALYAIVLGWPYRPKWTITTLRKSLINADQNENNSIHLITEEEIKSIKMLGVNQDLRWSLDDDGLHIEVPDKKPCDHAVTFKISWN</sequence>
<protein>
    <recommendedName>
        <fullName evidence="1">Alpha-L-fucosidase C-terminal domain-containing protein</fullName>
    </recommendedName>
</protein>
<dbReference type="SUPFAM" id="SSF51445">
    <property type="entry name" value="(Trans)glycosidases"/>
    <property type="match status" value="1"/>
</dbReference>
<dbReference type="EMBL" id="BARS01007880">
    <property type="protein sequence ID" value="GAF70594.1"/>
    <property type="molecule type" value="Genomic_DNA"/>
</dbReference>
<evidence type="ECO:0000259" key="1">
    <source>
        <dbReference type="Pfam" id="PF16757"/>
    </source>
</evidence>
<comment type="caution">
    <text evidence="2">The sequence shown here is derived from an EMBL/GenBank/DDBJ whole genome shotgun (WGS) entry which is preliminary data.</text>
</comment>
<accession>X0RP20</accession>
<evidence type="ECO:0000313" key="2">
    <source>
        <dbReference type="EMBL" id="GAF70594.1"/>
    </source>
</evidence>
<gene>
    <name evidence="2" type="ORF">S01H1_15098</name>
</gene>